<gene>
    <name evidence="3" type="ORF">KDK92_20340</name>
</gene>
<protein>
    <submittedName>
        <fullName evidence="3">Helix-turn-helix transcriptional regulator</fullName>
    </submittedName>
</protein>
<dbReference type="AlphaFoldDB" id="A0A9J6P757"/>
<evidence type="ECO:0000313" key="3">
    <source>
        <dbReference type="EMBL" id="MCM1992084.1"/>
    </source>
</evidence>
<dbReference type="Pfam" id="PF01381">
    <property type="entry name" value="HTH_3"/>
    <property type="match status" value="1"/>
</dbReference>
<dbReference type="EMBL" id="JAGSOJ010000005">
    <property type="protein sequence ID" value="MCM1992084.1"/>
    <property type="molecule type" value="Genomic_DNA"/>
</dbReference>
<dbReference type="InterPro" id="IPR036286">
    <property type="entry name" value="LexA/Signal_pep-like_sf"/>
</dbReference>
<proteinExistence type="predicted"/>
<dbReference type="InterPro" id="IPR015927">
    <property type="entry name" value="Peptidase_S24_S26A/B/C"/>
</dbReference>
<dbReference type="Pfam" id="PF00717">
    <property type="entry name" value="Peptidase_S24"/>
    <property type="match status" value="1"/>
</dbReference>
<sequence>MSRVGNKISFLREKKGMTRKQLAKKLGVAEKYVTEVETGRKIINEKIMSKISTILGEDVNDITFNMEESADKEQVEVKSMNKAPKQINLDESSWSGALGGILRDVPIYDYSLNKTKGKISMPIISNKVEGFSKDKVLFIEIQNDDMIGFRIGKGDVAFGYLTHELSNNSICLIECNGKRAVRQVKMLDSEKVLLINNINGIKTETLNKKSIKVLAKIEWAKVKL</sequence>
<dbReference type="PANTHER" id="PTHR46558">
    <property type="entry name" value="TRACRIPTIONAL REGULATORY PROTEIN-RELATED-RELATED"/>
    <property type="match status" value="1"/>
</dbReference>
<dbReference type="Gene3D" id="1.10.260.40">
    <property type="entry name" value="lambda repressor-like DNA-binding domains"/>
    <property type="match status" value="1"/>
</dbReference>
<feature type="domain" description="HTH cro/C1-type" evidence="2">
    <location>
        <begin position="8"/>
        <end position="62"/>
    </location>
</feature>
<dbReference type="PROSITE" id="PS50943">
    <property type="entry name" value="HTH_CROC1"/>
    <property type="match status" value="1"/>
</dbReference>
<accession>A0A9J6P757</accession>
<evidence type="ECO:0000313" key="4">
    <source>
        <dbReference type="Proteomes" id="UP001056429"/>
    </source>
</evidence>
<keyword evidence="4" id="KW-1185">Reference proteome</keyword>
<evidence type="ECO:0000259" key="2">
    <source>
        <dbReference type="PROSITE" id="PS50943"/>
    </source>
</evidence>
<dbReference type="InterPro" id="IPR010982">
    <property type="entry name" value="Lambda_DNA-bd_dom_sf"/>
</dbReference>
<evidence type="ECO:0000256" key="1">
    <source>
        <dbReference type="ARBA" id="ARBA00023125"/>
    </source>
</evidence>
<dbReference type="SMART" id="SM00530">
    <property type="entry name" value="HTH_XRE"/>
    <property type="match status" value="1"/>
</dbReference>
<reference evidence="3" key="2">
    <citation type="submission" date="2021-04" db="EMBL/GenBank/DDBJ databases">
        <authorList>
            <person name="Dong X."/>
        </authorList>
    </citation>
    <scope>NUCLEOTIDE SEQUENCE</scope>
    <source>
        <strain evidence="3">ZWT</strain>
    </source>
</reference>
<organism evidence="3 4">
    <name type="scientific">Oceanirhabdus seepicola</name>
    <dbReference type="NCBI Taxonomy" id="2828781"/>
    <lineage>
        <taxon>Bacteria</taxon>
        <taxon>Bacillati</taxon>
        <taxon>Bacillota</taxon>
        <taxon>Clostridia</taxon>
        <taxon>Eubacteriales</taxon>
        <taxon>Clostridiaceae</taxon>
        <taxon>Oceanirhabdus</taxon>
    </lineage>
</organism>
<dbReference type="GO" id="GO:0003677">
    <property type="term" value="F:DNA binding"/>
    <property type="evidence" value="ECO:0007669"/>
    <property type="project" value="UniProtKB-KW"/>
</dbReference>
<dbReference type="RefSeq" id="WP_250861239.1">
    <property type="nucleotide sequence ID" value="NZ_JAGSOJ010000005.1"/>
</dbReference>
<comment type="caution">
    <text evidence="3">The sequence shown here is derived from an EMBL/GenBank/DDBJ whole genome shotgun (WGS) entry which is preliminary data.</text>
</comment>
<dbReference type="Proteomes" id="UP001056429">
    <property type="component" value="Unassembled WGS sequence"/>
</dbReference>
<reference evidence="3" key="1">
    <citation type="journal article" date="2021" name="mSystems">
        <title>Bacteria and Archaea Synergistically Convert Glycine Betaine to Biogenic Methane in the Formosa Cold Seep of the South China Sea.</title>
        <authorList>
            <person name="Li L."/>
            <person name="Zhang W."/>
            <person name="Zhang S."/>
            <person name="Song L."/>
            <person name="Sun Q."/>
            <person name="Zhang H."/>
            <person name="Xiang H."/>
            <person name="Dong X."/>
        </authorList>
    </citation>
    <scope>NUCLEOTIDE SEQUENCE</scope>
    <source>
        <strain evidence="3">ZWT</strain>
    </source>
</reference>
<dbReference type="SUPFAM" id="SSF51306">
    <property type="entry name" value="LexA/Signal peptidase"/>
    <property type="match status" value="1"/>
</dbReference>
<dbReference type="SUPFAM" id="SSF47413">
    <property type="entry name" value="lambda repressor-like DNA-binding domains"/>
    <property type="match status" value="1"/>
</dbReference>
<dbReference type="InterPro" id="IPR001387">
    <property type="entry name" value="Cro/C1-type_HTH"/>
</dbReference>
<name>A0A9J6P757_9CLOT</name>
<dbReference type="CDD" id="cd00093">
    <property type="entry name" value="HTH_XRE"/>
    <property type="match status" value="1"/>
</dbReference>
<keyword evidence="1" id="KW-0238">DNA-binding</keyword>
<dbReference type="PANTHER" id="PTHR46558:SF3">
    <property type="entry name" value="TRANSCRIPTIONAL REGULATOR"/>
    <property type="match status" value="1"/>
</dbReference>